<evidence type="ECO:0000256" key="1">
    <source>
        <dbReference type="ARBA" id="ARBA00022729"/>
    </source>
</evidence>
<dbReference type="RefSeq" id="WP_044051053.1">
    <property type="nucleotide sequence ID" value="NZ_CP003984.1"/>
</dbReference>
<reference evidence="4 5" key="1">
    <citation type="journal article" date="2014" name="ISME J.">
        <title>Adaptation of an abundant Roseobacter RCA organism to pelagic systems revealed by genomic and transcriptomic analyses.</title>
        <authorList>
            <person name="Voget S."/>
            <person name="Wemheuer B."/>
            <person name="Brinkhoff T."/>
            <person name="Vollmers J."/>
            <person name="Dietrich S."/>
            <person name="Giebel H.A."/>
            <person name="Beardsley C."/>
            <person name="Sardemann C."/>
            <person name="Bakenhus I."/>
            <person name="Billerbeck S."/>
            <person name="Daniel R."/>
            <person name="Simon M."/>
        </authorList>
    </citation>
    <scope>NUCLEOTIDE SEQUENCE [LARGE SCALE GENOMIC DNA]</scope>
    <source>
        <strain evidence="4 5">RCA23</strain>
    </source>
</reference>
<gene>
    <name evidence="4" type="primary">lptA</name>
    <name evidence="4" type="ORF">RCA23_c30210</name>
</gene>
<dbReference type="GO" id="GO:0009279">
    <property type="term" value="C:cell outer membrane"/>
    <property type="evidence" value="ECO:0007669"/>
    <property type="project" value="TreeGrafter"/>
</dbReference>
<dbReference type="AlphaFoldDB" id="A0AAN0RLM6"/>
<dbReference type="KEGG" id="ptp:RCA23_c30210"/>
<dbReference type="Proteomes" id="UP000028680">
    <property type="component" value="Chromosome"/>
</dbReference>
<evidence type="ECO:0000313" key="5">
    <source>
        <dbReference type="Proteomes" id="UP000028680"/>
    </source>
</evidence>
<keyword evidence="5" id="KW-1185">Reference proteome</keyword>
<feature type="chain" id="PRO_5042870198" evidence="2">
    <location>
        <begin position="21"/>
        <end position="162"/>
    </location>
</feature>
<evidence type="ECO:0000259" key="3">
    <source>
        <dbReference type="Pfam" id="PF03968"/>
    </source>
</evidence>
<evidence type="ECO:0000256" key="2">
    <source>
        <dbReference type="SAM" id="SignalP"/>
    </source>
</evidence>
<dbReference type="GO" id="GO:0030288">
    <property type="term" value="C:outer membrane-bounded periplasmic space"/>
    <property type="evidence" value="ECO:0007669"/>
    <property type="project" value="TreeGrafter"/>
</dbReference>
<feature type="domain" description="Organic solvent tolerance-like N-terminal" evidence="3">
    <location>
        <begin position="44"/>
        <end position="145"/>
    </location>
</feature>
<dbReference type="GO" id="GO:0015920">
    <property type="term" value="P:lipopolysaccharide transport"/>
    <property type="evidence" value="ECO:0007669"/>
    <property type="project" value="TreeGrafter"/>
</dbReference>
<dbReference type="InterPro" id="IPR052037">
    <property type="entry name" value="LPS_export_LptA"/>
</dbReference>
<dbReference type="Pfam" id="PF03968">
    <property type="entry name" value="LptD_N"/>
    <property type="match status" value="1"/>
</dbReference>
<dbReference type="PANTHER" id="PTHR36504:SF1">
    <property type="entry name" value="LIPOPOLYSACCHARIDE EXPORT SYSTEM PROTEIN LPTA"/>
    <property type="match status" value="1"/>
</dbReference>
<dbReference type="EMBL" id="CP003984">
    <property type="protein sequence ID" value="AII88521.1"/>
    <property type="molecule type" value="Genomic_DNA"/>
</dbReference>
<keyword evidence="1 2" id="KW-0732">Signal</keyword>
<accession>A0AAN0RLM6</accession>
<dbReference type="InterPro" id="IPR005653">
    <property type="entry name" value="OstA-like_N"/>
</dbReference>
<organism evidence="4 5">
    <name type="scientific">Planktomarina temperata RCA23</name>
    <dbReference type="NCBI Taxonomy" id="666509"/>
    <lineage>
        <taxon>Bacteria</taxon>
        <taxon>Pseudomonadati</taxon>
        <taxon>Pseudomonadota</taxon>
        <taxon>Alphaproteobacteria</taxon>
        <taxon>Rhodobacterales</taxon>
        <taxon>Paracoccaceae</taxon>
        <taxon>Planktomarina</taxon>
    </lineage>
</organism>
<dbReference type="Gene3D" id="2.60.450.10">
    <property type="entry name" value="Lipopolysaccharide (LPS) transport protein A like domain"/>
    <property type="match status" value="1"/>
</dbReference>
<dbReference type="PANTHER" id="PTHR36504">
    <property type="entry name" value="LIPOPOLYSACCHARIDE EXPORT SYSTEM PROTEIN LPTA"/>
    <property type="match status" value="1"/>
</dbReference>
<name>A0AAN0RLM6_9RHOB</name>
<protein>
    <submittedName>
        <fullName evidence="4">Lipopolysaccharide export system protein LptA</fullName>
    </submittedName>
</protein>
<feature type="signal peptide" evidence="2">
    <location>
        <begin position="1"/>
        <end position="20"/>
    </location>
</feature>
<evidence type="ECO:0000313" key="4">
    <source>
        <dbReference type="EMBL" id="AII88521.1"/>
    </source>
</evidence>
<sequence length="162" mass="16915">MRHILLLITVLLSTVCGALALSAQTTVSLDGFQSDPEASVEMLADRLTVSQTDGAARFEGNVVIAQGDMRLSADLVDVTYLEAGGIGRLSASGSVLLVSPFDTAQADSAVYDFSARELRMRGNVLLNQGAISLSADLLTIDLETGGAVMEGRVRTVLPSGSK</sequence>
<dbReference type="GO" id="GO:0017089">
    <property type="term" value="F:glycolipid transfer activity"/>
    <property type="evidence" value="ECO:0007669"/>
    <property type="project" value="TreeGrafter"/>
</dbReference>
<proteinExistence type="predicted"/>